<name>A0ABT9MTU3_9ACTN</name>
<keyword evidence="1" id="KW-0732">Signal</keyword>
<dbReference type="EMBL" id="JAUSRA010000001">
    <property type="protein sequence ID" value="MDP9794861.1"/>
    <property type="molecule type" value="Genomic_DNA"/>
</dbReference>
<dbReference type="Proteomes" id="UP001240984">
    <property type="component" value="Unassembled WGS sequence"/>
</dbReference>
<dbReference type="CDD" id="cd00161">
    <property type="entry name" value="beta-trefoil_Ricin-like"/>
    <property type="match status" value="1"/>
</dbReference>
<evidence type="ECO:0008006" key="4">
    <source>
        <dbReference type="Google" id="ProtNLM"/>
    </source>
</evidence>
<evidence type="ECO:0000256" key="1">
    <source>
        <dbReference type="SAM" id="SignalP"/>
    </source>
</evidence>
<dbReference type="Gene3D" id="2.80.10.50">
    <property type="match status" value="1"/>
</dbReference>
<keyword evidence="3" id="KW-1185">Reference proteome</keyword>
<evidence type="ECO:0000313" key="2">
    <source>
        <dbReference type="EMBL" id="MDP9794861.1"/>
    </source>
</evidence>
<dbReference type="PROSITE" id="PS50231">
    <property type="entry name" value="RICIN_B_LECTIN"/>
    <property type="match status" value="1"/>
</dbReference>
<accession>A0ABT9MTU3</accession>
<proteinExistence type="predicted"/>
<sequence>MRIKARNAVVIAGALAAMVLPGTAAHASGMGGDADPVHIKNVGLNDIGPDGGCLTAVYDHDNGGTVIRVRPCGTSWGQTWHVEELSEDWAGRLYFKVRDAKDDCLELIGEDAPENARLGLRPCTDEAGFQVFRGTKADWESPTWRVSGQGGDAWLRAYDEYSAPYTTQTADWPGASAEWQTEPLRG</sequence>
<reference evidence="2 3" key="1">
    <citation type="submission" date="2023-07" db="EMBL/GenBank/DDBJ databases">
        <title>Sequencing the genomes of 1000 actinobacteria strains.</title>
        <authorList>
            <person name="Klenk H.-P."/>
        </authorList>
    </citation>
    <scope>NUCLEOTIDE SEQUENCE [LARGE SCALE GENOMIC DNA]</scope>
    <source>
        <strain evidence="2 3">DSM 44710</strain>
    </source>
</reference>
<gene>
    <name evidence="2" type="ORF">J2S43_003373</name>
</gene>
<evidence type="ECO:0000313" key="3">
    <source>
        <dbReference type="Proteomes" id="UP001240984"/>
    </source>
</evidence>
<feature type="chain" id="PRO_5046431383" description="Ricin B lectin domain-containing protein" evidence="1">
    <location>
        <begin position="28"/>
        <end position="186"/>
    </location>
</feature>
<protein>
    <recommendedName>
        <fullName evidence="4">Ricin B lectin domain-containing protein</fullName>
    </recommendedName>
</protein>
<dbReference type="SUPFAM" id="SSF50370">
    <property type="entry name" value="Ricin B-like lectins"/>
    <property type="match status" value="1"/>
</dbReference>
<dbReference type="RefSeq" id="WP_306830191.1">
    <property type="nucleotide sequence ID" value="NZ_JAUSRA010000001.1"/>
</dbReference>
<comment type="caution">
    <text evidence="2">The sequence shown here is derived from an EMBL/GenBank/DDBJ whole genome shotgun (WGS) entry which is preliminary data.</text>
</comment>
<dbReference type="InterPro" id="IPR035992">
    <property type="entry name" value="Ricin_B-like_lectins"/>
</dbReference>
<organism evidence="2 3">
    <name type="scientific">Catenuloplanes nepalensis</name>
    <dbReference type="NCBI Taxonomy" id="587533"/>
    <lineage>
        <taxon>Bacteria</taxon>
        <taxon>Bacillati</taxon>
        <taxon>Actinomycetota</taxon>
        <taxon>Actinomycetes</taxon>
        <taxon>Micromonosporales</taxon>
        <taxon>Micromonosporaceae</taxon>
        <taxon>Catenuloplanes</taxon>
    </lineage>
</organism>
<feature type="signal peptide" evidence="1">
    <location>
        <begin position="1"/>
        <end position="27"/>
    </location>
</feature>